<feature type="domain" description="Succinylglutamate desuccinylase/Aspartoacylase catalytic" evidence="5">
    <location>
        <begin position="42"/>
        <end position="206"/>
    </location>
</feature>
<evidence type="ECO:0000259" key="5">
    <source>
        <dbReference type="Pfam" id="PF24827"/>
    </source>
</evidence>
<keyword evidence="2" id="KW-0479">Metal-binding</keyword>
<organism evidence="6 7">
    <name type="scientific">Magnetofaba australis IT-1</name>
    <dbReference type="NCBI Taxonomy" id="1434232"/>
    <lineage>
        <taxon>Bacteria</taxon>
        <taxon>Pseudomonadati</taxon>
        <taxon>Pseudomonadota</taxon>
        <taxon>Magnetococcia</taxon>
        <taxon>Magnetococcales</taxon>
        <taxon>Magnetococcaceae</taxon>
        <taxon>Magnetofaba</taxon>
    </lineage>
</organism>
<comment type="caution">
    <text evidence="6">The sequence shown here is derived from an EMBL/GenBank/DDBJ whole genome shotgun (WGS) entry which is preliminary data.</text>
</comment>
<dbReference type="InterPro" id="IPR053138">
    <property type="entry name" value="N-alpha-Ac-DABA_deacetylase"/>
</dbReference>
<dbReference type="CDD" id="cd06256">
    <property type="entry name" value="M14_ASTE_ASPA-like"/>
    <property type="match status" value="1"/>
</dbReference>
<dbReference type="SUPFAM" id="SSF53187">
    <property type="entry name" value="Zn-dependent exopeptidases"/>
    <property type="match status" value="1"/>
</dbReference>
<dbReference type="Pfam" id="PF24827">
    <property type="entry name" value="AstE_AspA_cat"/>
    <property type="match status" value="1"/>
</dbReference>
<dbReference type="Proteomes" id="UP000194003">
    <property type="component" value="Unassembled WGS sequence"/>
</dbReference>
<evidence type="ECO:0000313" key="7">
    <source>
        <dbReference type="Proteomes" id="UP000194003"/>
    </source>
</evidence>
<dbReference type="InterPro" id="IPR055438">
    <property type="entry name" value="AstE_AspA_cat"/>
</dbReference>
<keyword evidence="4" id="KW-0862">Zinc</keyword>
<dbReference type="STRING" id="1434232.MAIT1_03301"/>
<dbReference type="Gene3D" id="3.40.630.10">
    <property type="entry name" value="Zn peptidases"/>
    <property type="match status" value="1"/>
</dbReference>
<proteinExistence type="predicted"/>
<dbReference type="AlphaFoldDB" id="A0A1Y2K714"/>
<gene>
    <name evidence="6" type="ORF">MAIT1_03301</name>
</gene>
<comment type="cofactor">
    <cofactor evidence="1">
        <name>Zn(2+)</name>
        <dbReference type="ChEBI" id="CHEBI:29105"/>
    </cofactor>
</comment>
<evidence type="ECO:0000256" key="2">
    <source>
        <dbReference type="ARBA" id="ARBA00022723"/>
    </source>
</evidence>
<evidence type="ECO:0000256" key="3">
    <source>
        <dbReference type="ARBA" id="ARBA00022801"/>
    </source>
</evidence>
<accession>A0A1Y2K714</accession>
<keyword evidence="7" id="KW-1185">Reference proteome</keyword>
<dbReference type="EMBL" id="LVJN01000018">
    <property type="protein sequence ID" value="OSM05148.1"/>
    <property type="molecule type" value="Genomic_DNA"/>
</dbReference>
<reference evidence="6 7" key="1">
    <citation type="journal article" date="2016" name="BMC Genomics">
        <title>Combined genomic and structural analyses of a cultured magnetotactic bacterium reveals its niche adaptation to a dynamic environment.</title>
        <authorList>
            <person name="Araujo A.C."/>
            <person name="Morillo V."/>
            <person name="Cypriano J."/>
            <person name="Teixeira L.C."/>
            <person name="Leao P."/>
            <person name="Lyra S."/>
            <person name="Almeida L.G."/>
            <person name="Bazylinski D.A."/>
            <person name="Vasconcellos A.T."/>
            <person name="Abreu F."/>
            <person name="Lins U."/>
        </authorList>
    </citation>
    <scope>NUCLEOTIDE SEQUENCE [LARGE SCALE GENOMIC DNA]</scope>
    <source>
        <strain evidence="6 7">IT-1</strain>
    </source>
</reference>
<dbReference type="GO" id="GO:0016788">
    <property type="term" value="F:hydrolase activity, acting on ester bonds"/>
    <property type="evidence" value="ECO:0007669"/>
    <property type="project" value="InterPro"/>
</dbReference>
<protein>
    <submittedName>
        <fullName evidence="6">Putative succinylglutamate desuccinylase/aspartoacylase</fullName>
    </submittedName>
</protein>
<dbReference type="GO" id="GO:0046872">
    <property type="term" value="F:metal ion binding"/>
    <property type="evidence" value="ECO:0007669"/>
    <property type="project" value="UniProtKB-KW"/>
</dbReference>
<dbReference type="PANTHER" id="PTHR37326:SF1">
    <property type="entry name" value="BLL3975 PROTEIN"/>
    <property type="match status" value="1"/>
</dbReference>
<evidence type="ECO:0000313" key="6">
    <source>
        <dbReference type="EMBL" id="OSM05148.1"/>
    </source>
</evidence>
<evidence type="ECO:0000256" key="4">
    <source>
        <dbReference type="ARBA" id="ARBA00022833"/>
    </source>
</evidence>
<dbReference type="PANTHER" id="PTHR37326">
    <property type="entry name" value="BLL3975 PROTEIN"/>
    <property type="match status" value="1"/>
</dbReference>
<name>A0A1Y2K714_9PROT</name>
<keyword evidence="3" id="KW-0378">Hydrolase</keyword>
<dbReference type="RefSeq" id="WP_085441784.1">
    <property type="nucleotide sequence ID" value="NZ_LVJN01000018.1"/>
</dbReference>
<sequence>MLQILDAIPDGLLQTPAAQLAQRLGGPTLIHLRGRRNKPIFISVLLHGDETTGWSAVRTLLAEYQNQELPRAISLFIGNVDAAAAGVRRLPEQPDYNRIWRGDDDAPEQRMARTVWEEMRQREAFLCVDIHNNTSRNPHYACVNRLDAQSLQLAALFAPRAVYFIRPETALSLAFSELCPAVTLECGQAGAQAGVDHALAFLRACLEITRLPTHPPADDQLTLLHAAARIRVPDEFSLGFGPGCDAQICFPRHMDEWNFQELGAGVELGRVSVGDGAHILVEDENGASAFHDYLHVHEGRIVTRIPVIPAMLSVEERAVRLDCLGYLMARLPLPEADAVAKQAWIPNEESAGDPAILTSM</sequence>
<dbReference type="OrthoDB" id="9782876at2"/>
<evidence type="ECO:0000256" key="1">
    <source>
        <dbReference type="ARBA" id="ARBA00001947"/>
    </source>
</evidence>